<dbReference type="OrthoDB" id="932129at2759"/>
<dbReference type="Pfam" id="PF00318">
    <property type="entry name" value="Ribosomal_S2"/>
    <property type="match status" value="2"/>
</dbReference>
<geneLocation type="mitochondrion" evidence="4"/>
<keyword evidence="4" id="KW-0687">Ribonucleoprotein</keyword>
<accession>M4YNS4</accession>
<protein>
    <submittedName>
        <fullName evidence="4">Ribosomal protein S2</fullName>
    </submittedName>
</protein>
<keyword evidence="4" id="KW-0689">Ribosomal protein</keyword>
<dbReference type="PANTHER" id="PTHR12534:SF1">
    <property type="entry name" value="SMALL RIBOSOMAL SUBUNIT PROTEIN US2M"/>
    <property type="match status" value="1"/>
</dbReference>
<dbReference type="AlphaFoldDB" id="M4YNS4"/>
<evidence type="ECO:0000256" key="1">
    <source>
        <dbReference type="ARBA" id="ARBA00006242"/>
    </source>
</evidence>
<comment type="similarity">
    <text evidence="1">Belongs to the universal ribosomal protein uS2 family.</text>
</comment>
<feature type="transmembrane region" description="Helical" evidence="3">
    <location>
        <begin position="248"/>
        <end position="268"/>
    </location>
</feature>
<dbReference type="InterPro" id="IPR023591">
    <property type="entry name" value="Ribosomal_uS2_flav_dom_sf"/>
</dbReference>
<evidence type="ECO:0000256" key="2">
    <source>
        <dbReference type="SAM" id="MobiDB-lite"/>
    </source>
</evidence>
<evidence type="ECO:0000313" key="4">
    <source>
        <dbReference type="EMBL" id="AGI48804.1"/>
    </source>
</evidence>
<reference evidence="4" key="1">
    <citation type="journal article" date="2013" name="BMC Genomics">
        <title>The genome and transcriptome of perennial ryegrass mitochondria.</title>
        <authorList>
            <person name="Islam M.S."/>
            <person name="Studer B."/>
            <person name="Byrne S.L."/>
            <person name="Farrell J.D."/>
            <person name="Panitz F."/>
            <person name="Bendixen C."/>
            <person name="Moller I.M."/>
            <person name="Asp T."/>
        </authorList>
    </citation>
    <scope>NUCLEOTIDE SEQUENCE</scope>
    <source>
        <tissue evidence="4">Green leaf</tissue>
    </source>
</reference>
<dbReference type="InterPro" id="IPR001865">
    <property type="entry name" value="Ribosomal_uS2"/>
</dbReference>
<dbReference type="GO" id="GO:0005763">
    <property type="term" value="C:mitochondrial small ribosomal subunit"/>
    <property type="evidence" value="ECO:0007669"/>
    <property type="project" value="TreeGrafter"/>
</dbReference>
<keyword evidence="4" id="KW-0496">Mitochondrion</keyword>
<dbReference type="EMBL" id="JX999996">
    <property type="protein sequence ID" value="AGI48804.1"/>
    <property type="molecule type" value="Genomic_DNA"/>
</dbReference>
<feature type="region of interest" description="Disordered" evidence="2">
    <location>
        <begin position="465"/>
        <end position="487"/>
    </location>
</feature>
<sequence length="487" mass="55417">MTILSIVCTKLLCTNAHLGRRVADHHFKVYIRGSRNGIAILDSDKTLICLRNALHFIGSPSRQKGRSFFLKTNHLFYLEIMEEMASYLRSYLRNVNSHCFDDSQWKIGAFLTNSFANKKKFRSRKKKIHFGLNQQPDCVVILNADRKSSVILEADRSQIPIPSLGDSTIPWESYKRITYPIPSRDTIEIVYFFCHSIMKTVIIEQKAMTVETKSRIKKTNSTFPRGTMVRGASSSTSSPKRGRGNYYCIWRLLFTLAAVVVATVFLQVDPSFFASDQARELLIEWIISLSQSAYHILRAILEETWNGRERCAPMGGTELESPSRSGEETYKAPHVHLMLSSDSDSDSVNQGGGSDLSIDLSRTAECQEHIRQYAETIKDFRIDEQFESFKNDEFTKPLYEQLCAYVGDADAVKNECLREISENFDSTDAGLIDFVKQTDTSEGQRVVIFDLIKLHFLDELDKLPPELQLNANPENESSSEDDSDEDE</sequence>
<keyword evidence="3" id="KW-0472">Membrane</keyword>
<keyword evidence="3" id="KW-0812">Transmembrane</keyword>
<dbReference type="GO" id="GO:0006412">
    <property type="term" value="P:translation"/>
    <property type="evidence" value="ECO:0007669"/>
    <property type="project" value="InterPro"/>
</dbReference>
<dbReference type="SUPFAM" id="SSF52313">
    <property type="entry name" value="Ribosomal protein S2"/>
    <property type="match status" value="1"/>
</dbReference>
<dbReference type="InterPro" id="IPR005706">
    <property type="entry name" value="Ribosomal_uS2_bac/mit/plastid"/>
</dbReference>
<dbReference type="PANTHER" id="PTHR12534">
    <property type="entry name" value="30S RIBOSOMAL PROTEIN S2 PROKARYOTIC AND ORGANELLAR"/>
    <property type="match status" value="1"/>
</dbReference>
<keyword evidence="3" id="KW-1133">Transmembrane helix</keyword>
<dbReference type="GO" id="GO:0003735">
    <property type="term" value="F:structural constituent of ribosome"/>
    <property type="evidence" value="ECO:0007669"/>
    <property type="project" value="InterPro"/>
</dbReference>
<organism evidence="4">
    <name type="scientific">Lolium perenne</name>
    <name type="common">Perennial ryegrass</name>
    <dbReference type="NCBI Taxonomy" id="4522"/>
    <lineage>
        <taxon>Eukaryota</taxon>
        <taxon>Viridiplantae</taxon>
        <taxon>Streptophyta</taxon>
        <taxon>Embryophyta</taxon>
        <taxon>Tracheophyta</taxon>
        <taxon>Spermatophyta</taxon>
        <taxon>Magnoliopsida</taxon>
        <taxon>Liliopsida</taxon>
        <taxon>Poales</taxon>
        <taxon>Poaceae</taxon>
        <taxon>BOP clade</taxon>
        <taxon>Pooideae</taxon>
        <taxon>Poodae</taxon>
        <taxon>Poeae</taxon>
        <taxon>Poeae Chloroplast Group 2 (Poeae type)</taxon>
        <taxon>Loliodinae</taxon>
        <taxon>Loliinae</taxon>
        <taxon>Lolium</taxon>
    </lineage>
</organism>
<proteinExistence type="inferred from homology"/>
<evidence type="ECO:0000256" key="3">
    <source>
        <dbReference type="SAM" id="Phobius"/>
    </source>
</evidence>
<feature type="compositionally biased region" description="Acidic residues" evidence="2">
    <location>
        <begin position="477"/>
        <end position="487"/>
    </location>
</feature>
<name>M4YNS4_LOLPR</name>
<dbReference type="Gene3D" id="3.40.50.10490">
    <property type="entry name" value="Glucose-6-phosphate isomerase like protein, domain 1"/>
    <property type="match status" value="1"/>
</dbReference>
<gene>
    <name evidence="4" type="primary">rps2</name>
</gene>